<dbReference type="Pfam" id="PF07884">
    <property type="entry name" value="VKOR"/>
    <property type="match status" value="1"/>
</dbReference>
<dbReference type="GO" id="GO:0048038">
    <property type="term" value="F:quinone binding"/>
    <property type="evidence" value="ECO:0007669"/>
    <property type="project" value="UniProtKB-KW"/>
</dbReference>
<keyword evidence="4" id="KW-0874">Quinone</keyword>
<protein>
    <submittedName>
        <fullName evidence="12">Vitamin K epoxide reductase family protein</fullName>
    </submittedName>
</protein>
<dbReference type="InterPro" id="IPR012932">
    <property type="entry name" value="VKOR"/>
</dbReference>
<evidence type="ECO:0000256" key="3">
    <source>
        <dbReference type="ARBA" id="ARBA00022692"/>
    </source>
</evidence>
<dbReference type="Proteomes" id="UP000272503">
    <property type="component" value="Unassembled WGS sequence"/>
</dbReference>
<gene>
    <name evidence="12" type="ORF">D9V32_15145</name>
</gene>
<dbReference type="Gene3D" id="1.20.1440.130">
    <property type="entry name" value="VKOR domain"/>
    <property type="match status" value="1"/>
</dbReference>
<evidence type="ECO:0000313" key="12">
    <source>
        <dbReference type="EMBL" id="RLP72778.1"/>
    </source>
</evidence>
<feature type="transmembrane region" description="Helical" evidence="10">
    <location>
        <begin position="99"/>
        <end position="120"/>
    </location>
</feature>
<evidence type="ECO:0000259" key="11">
    <source>
        <dbReference type="SMART" id="SM00756"/>
    </source>
</evidence>
<dbReference type="RefSeq" id="WP_121649755.1">
    <property type="nucleotide sequence ID" value="NZ_RCUX01000016.1"/>
</dbReference>
<sequence length="199" mass="21840">MTSTETTRPPRLFASYLIVAGILGWIPAFILTMEKIANLENPKAALSCDFSLVVQCGANLSSWQGSVFGFPNPIIGLAAWIAPIVVGVALLAGARFARWFWILFNVGMLGGIVFVIWLISQSIFDLGTLCVYCMWTWAVMIPTFLVVTLVNLREGRLGGGESVRRVATGLLQWIIPIVLACYIIVALIAQFRLDVISYL</sequence>
<comment type="subcellular location">
    <subcellularLocation>
        <location evidence="1">Membrane</location>
        <topology evidence="1">Multi-pass membrane protein</topology>
    </subcellularLocation>
</comment>
<feature type="domain" description="Vitamin K epoxide reductase" evidence="11">
    <location>
        <begin position="10"/>
        <end position="151"/>
    </location>
</feature>
<feature type="transmembrane region" description="Helical" evidence="10">
    <location>
        <begin position="74"/>
        <end position="92"/>
    </location>
</feature>
<keyword evidence="13" id="KW-1185">Reference proteome</keyword>
<evidence type="ECO:0000313" key="13">
    <source>
        <dbReference type="Proteomes" id="UP000272503"/>
    </source>
</evidence>
<keyword evidence="8" id="KW-1015">Disulfide bond</keyword>
<evidence type="ECO:0000256" key="6">
    <source>
        <dbReference type="ARBA" id="ARBA00023002"/>
    </source>
</evidence>
<dbReference type="InterPro" id="IPR038354">
    <property type="entry name" value="VKOR_sf"/>
</dbReference>
<evidence type="ECO:0000256" key="7">
    <source>
        <dbReference type="ARBA" id="ARBA00023136"/>
    </source>
</evidence>
<proteinExistence type="inferred from homology"/>
<evidence type="ECO:0000256" key="1">
    <source>
        <dbReference type="ARBA" id="ARBA00004141"/>
    </source>
</evidence>
<dbReference type="SMART" id="SM00756">
    <property type="entry name" value="VKc"/>
    <property type="match status" value="1"/>
</dbReference>
<dbReference type="GO" id="GO:0016491">
    <property type="term" value="F:oxidoreductase activity"/>
    <property type="evidence" value="ECO:0007669"/>
    <property type="project" value="UniProtKB-KW"/>
</dbReference>
<keyword evidence="3 10" id="KW-0812">Transmembrane</keyword>
<feature type="transmembrane region" description="Helical" evidence="10">
    <location>
        <begin position="12"/>
        <end position="33"/>
    </location>
</feature>
<reference evidence="12 13" key="1">
    <citation type="submission" date="2018-10" db="EMBL/GenBank/DDBJ databases">
        <authorList>
            <person name="Li J."/>
        </authorList>
    </citation>
    <scope>NUCLEOTIDE SEQUENCE [LARGE SCALE GENOMIC DNA]</scope>
    <source>
        <strain evidence="12 13">IF 016277</strain>
    </source>
</reference>
<dbReference type="InterPro" id="IPR041714">
    <property type="entry name" value="VKOR_Actinobacteria"/>
</dbReference>
<dbReference type="EMBL" id="RCUX01000016">
    <property type="protein sequence ID" value="RLP72778.1"/>
    <property type="molecule type" value="Genomic_DNA"/>
</dbReference>
<dbReference type="AlphaFoldDB" id="A0A3L6ZYH3"/>
<evidence type="ECO:0000256" key="8">
    <source>
        <dbReference type="ARBA" id="ARBA00023157"/>
    </source>
</evidence>
<feature type="transmembrane region" description="Helical" evidence="10">
    <location>
        <begin position="173"/>
        <end position="193"/>
    </location>
</feature>
<organism evidence="12 13">
    <name type="scientific">Mycetocola tolaasinivorans</name>
    <dbReference type="NCBI Taxonomy" id="76635"/>
    <lineage>
        <taxon>Bacteria</taxon>
        <taxon>Bacillati</taxon>
        <taxon>Actinomycetota</taxon>
        <taxon>Actinomycetes</taxon>
        <taxon>Micrococcales</taxon>
        <taxon>Microbacteriaceae</taxon>
        <taxon>Mycetocola</taxon>
    </lineage>
</organism>
<keyword evidence="5 10" id="KW-1133">Transmembrane helix</keyword>
<keyword evidence="6" id="KW-0560">Oxidoreductase</keyword>
<keyword evidence="7 10" id="KW-0472">Membrane</keyword>
<comment type="caution">
    <text evidence="12">The sequence shown here is derived from an EMBL/GenBank/DDBJ whole genome shotgun (WGS) entry which is preliminary data.</text>
</comment>
<comment type="similarity">
    <text evidence="2">Belongs to the VKOR family.</text>
</comment>
<dbReference type="OrthoDB" id="9783799at2"/>
<name>A0A3L6ZYH3_9MICO</name>
<evidence type="ECO:0000256" key="5">
    <source>
        <dbReference type="ARBA" id="ARBA00022989"/>
    </source>
</evidence>
<feature type="transmembrane region" description="Helical" evidence="10">
    <location>
        <begin position="126"/>
        <end position="152"/>
    </location>
</feature>
<evidence type="ECO:0000256" key="2">
    <source>
        <dbReference type="ARBA" id="ARBA00006214"/>
    </source>
</evidence>
<dbReference type="GO" id="GO:0016020">
    <property type="term" value="C:membrane"/>
    <property type="evidence" value="ECO:0007669"/>
    <property type="project" value="UniProtKB-SubCell"/>
</dbReference>
<evidence type="ECO:0000256" key="9">
    <source>
        <dbReference type="ARBA" id="ARBA00023284"/>
    </source>
</evidence>
<dbReference type="CDD" id="cd12922">
    <property type="entry name" value="VKOR_5"/>
    <property type="match status" value="1"/>
</dbReference>
<keyword evidence="9" id="KW-0676">Redox-active center</keyword>
<evidence type="ECO:0000256" key="4">
    <source>
        <dbReference type="ARBA" id="ARBA00022719"/>
    </source>
</evidence>
<accession>A0A3L6ZYH3</accession>
<evidence type="ECO:0000256" key="10">
    <source>
        <dbReference type="SAM" id="Phobius"/>
    </source>
</evidence>